<evidence type="ECO:0000259" key="1">
    <source>
        <dbReference type="PROSITE" id="PS51750"/>
    </source>
</evidence>
<dbReference type="KEGG" id="paby:Ga0080574_TMP2804"/>
<dbReference type="PANTHER" id="PTHR36180">
    <property type="entry name" value="DNA-BINDING PROTEIN-RELATED-RELATED"/>
    <property type="match status" value="1"/>
</dbReference>
<dbReference type="Proteomes" id="UP000187059">
    <property type="component" value="Chromosome"/>
</dbReference>
<proteinExistence type="predicted"/>
<protein>
    <submittedName>
        <fullName evidence="2">Anti-repressor protein</fullName>
    </submittedName>
</protein>
<dbReference type="Pfam" id="PF03374">
    <property type="entry name" value="ANT"/>
    <property type="match status" value="1"/>
</dbReference>
<dbReference type="Pfam" id="PF02498">
    <property type="entry name" value="Bro-N"/>
    <property type="match status" value="1"/>
</dbReference>
<dbReference type="GO" id="GO:0003677">
    <property type="term" value="F:DNA binding"/>
    <property type="evidence" value="ECO:0007669"/>
    <property type="project" value="InterPro"/>
</dbReference>
<name>A0A1P8UUU4_9RHOB</name>
<dbReference type="STRING" id="1250539.Ga0080574_TMP2804"/>
<dbReference type="RefSeq" id="WP_076700478.1">
    <property type="nucleotide sequence ID" value="NZ_CP015093.1"/>
</dbReference>
<evidence type="ECO:0000313" key="2">
    <source>
        <dbReference type="EMBL" id="APZ53138.1"/>
    </source>
</evidence>
<evidence type="ECO:0000313" key="3">
    <source>
        <dbReference type="Proteomes" id="UP000187059"/>
    </source>
</evidence>
<gene>
    <name evidence="2" type="ORF">Ga0080574_TMP2804</name>
</gene>
<dbReference type="SMART" id="SM01040">
    <property type="entry name" value="Bro-N"/>
    <property type="match status" value="1"/>
</dbReference>
<keyword evidence="3" id="KW-1185">Reference proteome</keyword>
<sequence>MGIVPFNFDGAPIRVLEISGDPWFVGKDVAGALGYSNPQKALRDHCRKAQDVGGERNVHPSDLDPQTKIIPEGDVYRLIVRSKLPSAERFEALVMDEILPTIRKTGGYGAQQAATIDLSDPSQLVPLLTSYAQRTQVAEAKVTEMTPKAEAFDRLDTAEGDLTVRPAAKVLNYPERKLTRWMELNRWAFRQNGRGPLQAYVDKRNVGYLSHRLRHFDDPKTGEPKVEVTLMITPKGLAKLAKVLPKEGGAALH</sequence>
<accession>A0A1P8UUU4</accession>
<dbReference type="InterPro" id="IPR003497">
    <property type="entry name" value="BRO_N_domain"/>
</dbReference>
<dbReference type="PROSITE" id="PS51750">
    <property type="entry name" value="BRO_N"/>
    <property type="match status" value="1"/>
</dbReference>
<dbReference type="InterPro" id="IPR005039">
    <property type="entry name" value="Ant_C"/>
</dbReference>
<dbReference type="EMBL" id="CP015093">
    <property type="protein sequence ID" value="APZ53138.1"/>
    <property type="molecule type" value="Genomic_DNA"/>
</dbReference>
<organism evidence="2 3">
    <name type="scientific">Salipiger abyssi</name>
    <dbReference type="NCBI Taxonomy" id="1250539"/>
    <lineage>
        <taxon>Bacteria</taxon>
        <taxon>Pseudomonadati</taxon>
        <taxon>Pseudomonadota</taxon>
        <taxon>Alphaproteobacteria</taxon>
        <taxon>Rhodobacterales</taxon>
        <taxon>Roseobacteraceae</taxon>
        <taxon>Salipiger</taxon>
    </lineage>
</organism>
<dbReference type="AlphaFoldDB" id="A0A1P8UUU4"/>
<reference evidence="2 3" key="1">
    <citation type="submission" date="2016-04" db="EMBL/GenBank/DDBJ databases">
        <title>Deep-sea bacteria in the southern Pacific.</title>
        <authorList>
            <person name="Tang K."/>
        </authorList>
    </citation>
    <scope>NUCLEOTIDE SEQUENCE [LARGE SCALE GENOMIC DNA]</scope>
    <source>
        <strain evidence="2 3">JLT2014</strain>
    </source>
</reference>
<feature type="domain" description="Bro-N" evidence="1">
    <location>
        <begin position="1"/>
        <end position="106"/>
    </location>
</feature>
<dbReference type="PANTHER" id="PTHR36180:SF2">
    <property type="entry name" value="BRO FAMILY PROTEIN"/>
    <property type="match status" value="1"/>
</dbReference>